<evidence type="ECO:0000313" key="12">
    <source>
        <dbReference type="Proteomes" id="UP001525968"/>
    </source>
</evidence>
<dbReference type="InterPro" id="IPR037185">
    <property type="entry name" value="EmrE-like"/>
</dbReference>
<keyword evidence="6 9" id="KW-0812">Transmembrane</keyword>
<feature type="transmembrane region" description="Helical" evidence="10">
    <location>
        <begin position="59"/>
        <end position="78"/>
    </location>
</feature>
<proteinExistence type="inferred from homology"/>
<comment type="subcellular location">
    <subcellularLocation>
        <location evidence="1">Cell inner membrane</location>
        <topology evidence="1">Multi-pass membrane protein</topology>
    </subcellularLocation>
    <subcellularLocation>
        <location evidence="9">Cell membrane</location>
        <topology evidence="9">Multi-pass membrane protein</topology>
    </subcellularLocation>
</comment>
<comment type="caution">
    <text evidence="11">The sequence shown here is derived from an EMBL/GenBank/DDBJ whole genome shotgun (WGS) entry which is preliminary data.</text>
</comment>
<evidence type="ECO:0000256" key="4">
    <source>
        <dbReference type="ARBA" id="ARBA00022475"/>
    </source>
</evidence>
<protein>
    <recommendedName>
        <fullName evidence="3">Spermidine export protein MdtJ</fullName>
    </recommendedName>
</protein>
<dbReference type="Gene3D" id="1.10.3730.20">
    <property type="match status" value="1"/>
</dbReference>
<evidence type="ECO:0000256" key="7">
    <source>
        <dbReference type="ARBA" id="ARBA00022989"/>
    </source>
</evidence>
<evidence type="ECO:0000256" key="2">
    <source>
        <dbReference type="ARBA" id="ARBA00011358"/>
    </source>
</evidence>
<name>A0ABT2PP24_9BURK</name>
<keyword evidence="12" id="KW-1185">Reference proteome</keyword>
<comment type="similarity">
    <text evidence="9">Belongs to the drug/metabolite transporter (DMT) superfamily. Small multidrug resistance (SMR) (TC 2.A.7.1) family.</text>
</comment>
<evidence type="ECO:0000256" key="3">
    <source>
        <dbReference type="ARBA" id="ARBA00021112"/>
    </source>
</evidence>
<dbReference type="Pfam" id="PF00893">
    <property type="entry name" value="Multi_Drug_Res"/>
    <property type="match status" value="1"/>
</dbReference>
<evidence type="ECO:0000313" key="11">
    <source>
        <dbReference type="EMBL" id="MCT9811007.1"/>
    </source>
</evidence>
<evidence type="ECO:0000256" key="9">
    <source>
        <dbReference type="RuleBase" id="RU003942"/>
    </source>
</evidence>
<keyword evidence="4" id="KW-1003">Cell membrane</keyword>
<evidence type="ECO:0000256" key="8">
    <source>
        <dbReference type="ARBA" id="ARBA00023136"/>
    </source>
</evidence>
<comment type="subunit">
    <text evidence="2">Forms a complex with MdtI.</text>
</comment>
<keyword evidence="7 10" id="KW-1133">Transmembrane helix</keyword>
<feature type="transmembrane region" description="Helical" evidence="10">
    <location>
        <begin position="6"/>
        <end position="25"/>
    </location>
</feature>
<feature type="transmembrane region" description="Helical" evidence="10">
    <location>
        <begin position="90"/>
        <end position="109"/>
    </location>
</feature>
<feature type="transmembrane region" description="Helical" evidence="10">
    <location>
        <begin position="32"/>
        <end position="53"/>
    </location>
</feature>
<dbReference type="InterPro" id="IPR000390">
    <property type="entry name" value="Small_drug/metabolite_transptr"/>
</dbReference>
<evidence type="ECO:0000256" key="5">
    <source>
        <dbReference type="ARBA" id="ARBA00022519"/>
    </source>
</evidence>
<evidence type="ECO:0000256" key="6">
    <source>
        <dbReference type="ARBA" id="ARBA00022692"/>
    </source>
</evidence>
<dbReference type="EMBL" id="JAODYH010000004">
    <property type="protein sequence ID" value="MCT9811007.1"/>
    <property type="molecule type" value="Genomic_DNA"/>
</dbReference>
<dbReference type="RefSeq" id="WP_261500168.1">
    <property type="nucleotide sequence ID" value="NZ_JAODYH010000004.1"/>
</dbReference>
<accession>A0ABT2PP24</accession>
<dbReference type="InterPro" id="IPR045324">
    <property type="entry name" value="Small_multidrug_res"/>
</dbReference>
<dbReference type="PANTHER" id="PTHR30561">
    <property type="entry name" value="SMR FAMILY PROTON-DEPENDENT DRUG EFFLUX TRANSPORTER SUGE"/>
    <property type="match status" value="1"/>
</dbReference>
<evidence type="ECO:0000256" key="10">
    <source>
        <dbReference type="SAM" id="Phobius"/>
    </source>
</evidence>
<reference evidence="11 12" key="1">
    <citation type="submission" date="2022-09" db="EMBL/GenBank/DDBJ databases">
        <title>Draft genome of isolate Be4.</title>
        <authorList>
            <person name="Sanchez-Castro I."/>
            <person name="Martinez-Rodriguez P."/>
            <person name="Descostes M."/>
            <person name="Merroun M."/>
        </authorList>
    </citation>
    <scope>NUCLEOTIDE SEQUENCE [LARGE SCALE GENOMIC DNA]</scope>
    <source>
        <strain evidence="11 12">Be4</strain>
    </source>
</reference>
<dbReference type="PANTHER" id="PTHR30561:SF2">
    <property type="entry name" value="SPERMIDINE EXPORT PROTEIN MDTJ"/>
    <property type="match status" value="1"/>
</dbReference>
<gene>
    <name evidence="11" type="ORF">N0K08_10205</name>
</gene>
<evidence type="ECO:0000256" key="1">
    <source>
        <dbReference type="ARBA" id="ARBA00004429"/>
    </source>
</evidence>
<keyword evidence="8 10" id="KW-0472">Membrane</keyword>
<organism evidence="11 12">
    <name type="scientific">Acidovorax bellezanensis</name>
    <dbReference type="NCBI Taxonomy" id="2976702"/>
    <lineage>
        <taxon>Bacteria</taxon>
        <taxon>Pseudomonadati</taxon>
        <taxon>Pseudomonadota</taxon>
        <taxon>Betaproteobacteria</taxon>
        <taxon>Burkholderiales</taxon>
        <taxon>Comamonadaceae</taxon>
        <taxon>Acidovorax</taxon>
    </lineage>
</organism>
<dbReference type="SUPFAM" id="SSF103481">
    <property type="entry name" value="Multidrug resistance efflux transporter EmrE"/>
    <property type="match status" value="1"/>
</dbReference>
<keyword evidence="5" id="KW-0997">Cell inner membrane</keyword>
<dbReference type="Proteomes" id="UP001525968">
    <property type="component" value="Unassembled WGS sequence"/>
</dbReference>
<sequence>MALRPWFFLLAAVAAEIVGVTAMKLDAQHGSWGALLFMYAMVGLSFFLLATAMEQIPMAVSYATWETLGLGAVAFIGYRFFGESIGPMKLLGLAVLIAGVVLVNAGGQAQE</sequence>